<evidence type="ECO:0000313" key="3">
    <source>
        <dbReference type="Proteomes" id="UP000184184"/>
    </source>
</evidence>
<feature type="transmembrane region" description="Helical" evidence="1">
    <location>
        <begin position="100"/>
        <end position="121"/>
    </location>
</feature>
<keyword evidence="3" id="KW-1185">Reference proteome</keyword>
<keyword evidence="1" id="KW-0812">Transmembrane</keyword>
<accession>A0A1M7PDE4</accession>
<evidence type="ECO:0008006" key="4">
    <source>
        <dbReference type="Google" id="ProtNLM"/>
    </source>
</evidence>
<sequence>MVDSLSYIIAFMITLPFVITYTVYLLSFKVFKKKWYSIHLAVNTTTVLYIISFGTIIYSIFSINPFGYILILLSFMLIICIFIHWKLYTDIIFKHVWKRFWKITFLLFFTLHLVSIFYGLFYNINLVL</sequence>
<feature type="transmembrane region" description="Helical" evidence="1">
    <location>
        <begin position="67"/>
        <end position="88"/>
    </location>
</feature>
<proteinExistence type="predicted"/>
<dbReference type="InterPro" id="IPR024515">
    <property type="entry name" value="DUF3397"/>
</dbReference>
<dbReference type="Pfam" id="PF11877">
    <property type="entry name" value="DUF3397"/>
    <property type="match status" value="1"/>
</dbReference>
<evidence type="ECO:0000256" key="1">
    <source>
        <dbReference type="SAM" id="Phobius"/>
    </source>
</evidence>
<dbReference type="EMBL" id="FRCZ01000004">
    <property type="protein sequence ID" value="SHN14921.1"/>
    <property type="molecule type" value="Genomic_DNA"/>
</dbReference>
<reference evidence="2 3" key="1">
    <citation type="submission" date="2016-11" db="EMBL/GenBank/DDBJ databases">
        <authorList>
            <person name="Jaros S."/>
            <person name="Januszkiewicz K."/>
            <person name="Wedrychowicz H."/>
        </authorList>
    </citation>
    <scope>NUCLEOTIDE SEQUENCE [LARGE SCALE GENOMIC DNA]</scope>
    <source>
        <strain evidence="2 3">CGMCC 1.10681</strain>
    </source>
</reference>
<feature type="transmembrane region" description="Helical" evidence="1">
    <location>
        <begin position="6"/>
        <end position="28"/>
    </location>
</feature>
<dbReference type="OrthoDB" id="2353183at2"/>
<gene>
    <name evidence="2" type="ORF">SAMN05216179_2075</name>
</gene>
<keyword evidence="1" id="KW-1133">Transmembrane helix</keyword>
<dbReference type="AlphaFoldDB" id="A0A1M7PDE4"/>
<evidence type="ECO:0000313" key="2">
    <source>
        <dbReference type="EMBL" id="SHN14921.1"/>
    </source>
</evidence>
<name>A0A1M7PDE4_9BACI</name>
<protein>
    <recommendedName>
        <fullName evidence="4">DUF3397 domain-containing protein</fullName>
    </recommendedName>
</protein>
<feature type="transmembrane region" description="Helical" evidence="1">
    <location>
        <begin position="40"/>
        <end position="61"/>
    </location>
</feature>
<dbReference type="Proteomes" id="UP000184184">
    <property type="component" value="Unassembled WGS sequence"/>
</dbReference>
<keyword evidence="1" id="KW-0472">Membrane</keyword>
<organism evidence="2 3">
    <name type="scientific">Gracilibacillus kekensis</name>
    <dbReference type="NCBI Taxonomy" id="1027249"/>
    <lineage>
        <taxon>Bacteria</taxon>
        <taxon>Bacillati</taxon>
        <taxon>Bacillota</taxon>
        <taxon>Bacilli</taxon>
        <taxon>Bacillales</taxon>
        <taxon>Bacillaceae</taxon>
        <taxon>Gracilibacillus</taxon>
    </lineage>
</organism>
<dbReference type="STRING" id="1027249.SAMN05216179_2075"/>